<reference evidence="3" key="1">
    <citation type="journal article" date="2019" name="Int. J. Syst. Evol. Microbiol.">
        <title>The Global Catalogue of Microorganisms (GCM) 10K type strain sequencing project: providing services to taxonomists for standard genome sequencing and annotation.</title>
        <authorList>
            <consortium name="The Broad Institute Genomics Platform"/>
            <consortium name="The Broad Institute Genome Sequencing Center for Infectious Disease"/>
            <person name="Wu L."/>
            <person name="Ma J."/>
        </authorList>
    </citation>
    <scope>NUCLEOTIDE SEQUENCE [LARGE SCALE GENOMIC DNA]</scope>
    <source>
        <strain evidence="3">JCM 14735</strain>
    </source>
</reference>
<dbReference type="Proteomes" id="UP001501204">
    <property type="component" value="Unassembled WGS sequence"/>
</dbReference>
<keyword evidence="1" id="KW-0812">Transmembrane</keyword>
<gene>
    <name evidence="2" type="ORF">GCM10009767_02460</name>
</gene>
<proteinExistence type="predicted"/>
<evidence type="ECO:0000256" key="1">
    <source>
        <dbReference type="SAM" id="Phobius"/>
    </source>
</evidence>
<feature type="transmembrane region" description="Helical" evidence="1">
    <location>
        <begin position="74"/>
        <end position="93"/>
    </location>
</feature>
<dbReference type="EMBL" id="BAAAOA010000005">
    <property type="protein sequence ID" value="GAA1747256.1"/>
    <property type="molecule type" value="Genomic_DNA"/>
</dbReference>
<accession>A0ABP4W5B0</accession>
<evidence type="ECO:0000313" key="3">
    <source>
        <dbReference type="Proteomes" id="UP001501204"/>
    </source>
</evidence>
<dbReference type="RefSeq" id="WP_344119100.1">
    <property type="nucleotide sequence ID" value="NZ_BAAAOA010000005.1"/>
</dbReference>
<comment type="caution">
    <text evidence="2">The sequence shown here is derived from an EMBL/GenBank/DDBJ whole genome shotgun (WGS) entry which is preliminary data.</text>
</comment>
<feature type="transmembrane region" description="Helical" evidence="1">
    <location>
        <begin position="12"/>
        <end position="36"/>
    </location>
</feature>
<name>A0ABP4W5B0_9MICC</name>
<organism evidence="2 3">
    <name type="scientific">Kocuria aegyptia</name>
    <dbReference type="NCBI Taxonomy" id="330943"/>
    <lineage>
        <taxon>Bacteria</taxon>
        <taxon>Bacillati</taxon>
        <taxon>Actinomycetota</taxon>
        <taxon>Actinomycetes</taxon>
        <taxon>Micrococcales</taxon>
        <taxon>Micrococcaceae</taxon>
        <taxon>Kocuria</taxon>
    </lineage>
</organism>
<evidence type="ECO:0008006" key="4">
    <source>
        <dbReference type="Google" id="ProtNLM"/>
    </source>
</evidence>
<protein>
    <recommendedName>
        <fullName evidence="4">DUF805 domain-containing protein</fullName>
    </recommendedName>
</protein>
<keyword evidence="1" id="KW-1133">Transmembrane helix</keyword>
<evidence type="ECO:0000313" key="2">
    <source>
        <dbReference type="EMBL" id="GAA1747256.1"/>
    </source>
</evidence>
<keyword evidence="1" id="KW-0472">Membrane</keyword>
<keyword evidence="3" id="KW-1185">Reference proteome</keyword>
<sequence>MENVLHYLSGVGYYVMGLGVPLAMVVAMVAFAWPVLRGSGELTPPRRAAASVLALMCLLSGLSSLPSALSGSPLGLILVGLLIIPAIFTLVRLHQTHGSGSHGGYGGY</sequence>